<dbReference type="OrthoDB" id="590761at2759"/>
<dbReference type="PANTHER" id="PTHR11960">
    <property type="entry name" value="EUKARYOTIC TRANSLATION INITIATION FACTOR 4E RELATED"/>
    <property type="match status" value="1"/>
</dbReference>
<dbReference type="GO" id="GO:0003743">
    <property type="term" value="F:translation initiation factor activity"/>
    <property type="evidence" value="ECO:0007669"/>
    <property type="project" value="UniProtKB-KW"/>
</dbReference>
<dbReference type="InterPro" id="IPR001040">
    <property type="entry name" value="TIF_eIF_4E"/>
</dbReference>
<evidence type="ECO:0000256" key="5">
    <source>
        <dbReference type="ARBA" id="ARBA00022917"/>
    </source>
</evidence>
<dbReference type="PROSITE" id="PS00813">
    <property type="entry name" value="IF4E"/>
    <property type="match status" value="1"/>
</dbReference>
<dbReference type="GO" id="GO:0016281">
    <property type="term" value="C:eukaryotic translation initiation factor 4F complex"/>
    <property type="evidence" value="ECO:0007669"/>
    <property type="project" value="TreeGrafter"/>
</dbReference>
<reference evidence="10" key="1">
    <citation type="submission" date="2022-04" db="EMBL/GenBank/DDBJ databases">
        <title>Carnegiea gigantea Genome sequencing and assembly v2.</title>
        <authorList>
            <person name="Copetti D."/>
            <person name="Sanderson M.J."/>
            <person name="Burquez A."/>
            <person name="Wojciechowski M.F."/>
        </authorList>
    </citation>
    <scope>NUCLEOTIDE SEQUENCE</scope>
    <source>
        <strain evidence="10">SGP5-SGP5p</strain>
        <tissue evidence="10">Aerial part</tissue>
    </source>
</reference>
<evidence type="ECO:0000256" key="3">
    <source>
        <dbReference type="ARBA" id="ARBA00022845"/>
    </source>
</evidence>
<dbReference type="InterPro" id="IPR019770">
    <property type="entry name" value="TIF_eIF_4E_CS"/>
</dbReference>
<evidence type="ECO:0000256" key="9">
    <source>
        <dbReference type="RuleBase" id="RU004374"/>
    </source>
</evidence>
<dbReference type="Proteomes" id="UP001153076">
    <property type="component" value="Unassembled WGS sequence"/>
</dbReference>
<dbReference type="PANTHER" id="PTHR11960:SF8">
    <property type="entry name" value="EUKARYOTIC TRANSLATION INITIATION FACTOR 4E1-RELATED"/>
    <property type="match status" value="1"/>
</dbReference>
<protein>
    <recommendedName>
        <fullName evidence="7">eIF-4F 25 kDa subunit</fullName>
    </recommendedName>
    <alternativeName>
        <fullName evidence="8">eIF-4F p26 subunit</fullName>
    </alternativeName>
    <alternativeName>
        <fullName evidence="6">mRNA cap-binding protein</fullName>
    </alternativeName>
</protein>
<sequence length="170" mass="19378">MFQYFAHFSVYNNIHHPSKMGVGADFHCFKYKIEPKWEDPVCANGGKWTVTFQRGKSDTCWLYTLCFDHIVSVNHLQLLVMIREQFDHGDEICGAVVNMRARQEKIALWTKNAAKESAQMPSSSTDEGVYSLLYDLIKFKHLRSSTTTEKNRIEELQAGNKIGVGVEGIA</sequence>
<dbReference type="GO" id="GO:0009615">
    <property type="term" value="P:response to virus"/>
    <property type="evidence" value="ECO:0007669"/>
    <property type="project" value="UniProtKB-ARBA"/>
</dbReference>
<evidence type="ECO:0000313" key="11">
    <source>
        <dbReference type="Proteomes" id="UP001153076"/>
    </source>
</evidence>
<organism evidence="10 11">
    <name type="scientific">Carnegiea gigantea</name>
    <dbReference type="NCBI Taxonomy" id="171969"/>
    <lineage>
        <taxon>Eukaryota</taxon>
        <taxon>Viridiplantae</taxon>
        <taxon>Streptophyta</taxon>
        <taxon>Embryophyta</taxon>
        <taxon>Tracheophyta</taxon>
        <taxon>Spermatophyta</taxon>
        <taxon>Magnoliopsida</taxon>
        <taxon>eudicotyledons</taxon>
        <taxon>Gunneridae</taxon>
        <taxon>Pentapetalae</taxon>
        <taxon>Caryophyllales</taxon>
        <taxon>Cactineae</taxon>
        <taxon>Cactaceae</taxon>
        <taxon>Cactoideae</taxon>
        <taxon>Echinocereeae</taxon>
        <taxon>Carnegiea</taxon>
    </lineage>
</organism>
<dbReference type="Gene3D" id="3.30.760.10">
    <property type="entry name" value="RNA Cap, Translation Initiation Factor Eif4e"/>
    <property type="match status" value="1"/>
</dbReference>
<dbReference type="SUPFAM" id="SSF55418">
    <property type="entry name" value="eIF4e-like"/>
    <property type="match status" value="1"/>
</dbReference>
<keyword evidence="2 9" id="KW-0396">Initiation factor</keyword>
<evidence type="ECO:0000256" key="2">
    <source>
        <dbReference type="ARBA" id="ARBA00022540"/>
    </source>
</evidence>
<evidence type="ECO:0000256" key="6">
    <source>
        <dbReference type="ARBA" id="ARBA00030245"/>
    </source>
</evidence>
<comment type="similarity">
    <text evidence="1 9">Belongs to the eukaryotic initiation factor 4E family.</text>
</comment>
<keyword evidence="3" id="KW-0810">Translation regulation</keyword>
<comment type="caution">
    <text evidence="10">The sequence shown here is derived from an EMBL/GenBank/DDBJ whole genome shotgun (WGS) entry which is preliminary data.</text>
</comment>
<dbReference type="InterPro" id="IPR023398">
    <property type="entry name" value="TIF_eIF4e-like"/>
</dbReference>
<evidence type="ECO:0000256" key="8">
    <source>
        <dbReference type="ARBA" id="ARBA00041713"/>
    </source>
</evidence>
<keyword evidence="11" id="KW-1185">Reference proteome</keyword>
<evidence type="ECO:0000313" key="10">
    <source>
        <dbReference type="EMBL" id="KAJ8419541.1"/>
    </source>
</evidence>
<evidence type="ECO:0000256" key="7">
    <source>
        <dbReference type="ARBA" id="ARBA00032656"/>
    </source>
</evidence>
<accession>A0A9Q1JGU3</accession>
<name>A0A9Q1JGU3_9CARY</name>
<dbReference type="Pfam" id="PF01652">
    <property type="entry name" value="IF4E"/>
    <property type="match status" value="1"/>
</dbReference>
<keyword evidence="4 9" id="KW-0694">RNA-binding</keyword>
<proteinExistence type="inferred from homology"/>
<keyword evidence="5 9" id="KW-0648">Protein biosynthesis</keyword>
<dbReference type="GO" id="GO:0006417">
    <property type="term" value="P:regulation of translation"/>
    <property type="evidence" value="ECO:0007669"/>
    <property type="project" value="UniProtKB-KW"/>
</dbReference>
<gene>
    <name evidence="10" type="ORF">Cgig2_019812</name>
</gene>
<evidence type="ECO:0000256" key="4">
    <source>
        <dbReference type="ARBA" id="ARBA00022884"/>
    </source>
</evidence>
<dbReference type="AlphaFoldDB" id="A0A9Q1JGU3"/>
<evidence type="ECO:0000256" key="1">
    <source>
        <dbReference type="ARBA" id="ARBA00009860"/>
    </source>
</evidence>
<dbReference type="GO" id="GO:0000340">
    <property type="term" value="F:RNA 7-methylguanosine cap binding"/>
    <property type="evidence" value="ECO:0007669"/>
    <property type="project" value="TreeGrafter"/>
</dbReference>
<dbReference type="EMBL" id="JAKOGI010004929">
    <property type="protein sequence ID" value="KAJ8419541.1"/>
    <property type="molecule type" value="Genomic_DNA"/>
</dbReference>